<name>A0AAE3NJ21_RALSL</name>
<dbReference type="Proteomes" id="UP001143674">
    <property type="component" value="Unassembled WGS sequence"/>
</dbReference>
<reference evidence="4" key="1">
    <citation type="submission" date="2021-09" db="EMBL/GenBank/DDBJ databases">
        <title>Genomic analysis of Ralstonia spp.</title>
        <authorList>
            <person name="Aburjaile F."/>
            <person name="Ariute J.C."/>
            <person name="Pais A.K.L."/>
            <person name="Albuquerque G.M.R."/>
            <person name="Silva A.M.F."/>
            <person name="Brenig B."/>
            <person name="Azevedo V."/>
            <person name="Matiuzzi M."/>
            <person name="Ramos R."/>
            <person name="Goes-Neto A."/>
            <person name="Soares S."/>
            <person name="Iseppon A.M.B."/>
            <person name="Souza E."/>
            <person name="Gama M."/>
        </authorList>
    </citation>
    <scope>NUCLEOTIDE SEQUENCE</scope>
    <source>
        <strain evidence="4">B4</strain>
    </source>
</reference>
<gene>
    <name evidence="4" type="ORF">LBW55_09680</name>
</gene>
<proteinExistence type="predicted"/>
<evidence type="ECO:0000313" key="4">
    <source>
        <dbReference type="EMBL" id="MDB0521884.1"/>
    </source>
</evidence>
<evidence type="ECO:0000256" key="1">
    <source>
        <dbReference type="ARBA" id="ARBA00002974"/>
    </source>
</evidence>
<comment type="function">
    <text evidence="1">Decomposes hydrogen peroxide into water and oxygen; serves to protect cells from the toxic effects of hydrogen peroxide.</text>
</comment>
<dbReference type="CDD" id="cd14731">
    <property type="entry name" value="LodA_like_1"/>
    <property type="match status" value="1"/>
</dbReference>
<protein>
    <submittedName>
        <fullName evidence="4">LodA/GoxA family CTQ-dependent oxidase</fullName>
    </submittedName>
</protein>
<dbReference type="EMBL" id="JAIVEX010000004">
    <property type="protein sequence ID" value="MDB0521884.1"/>
    <property type="molecule type" value="Genomic_DNA"/>
</dbReference>
<evidence type="ECO:0000259" key="2">
    <source>
        <dbReference type="Pfam" id="PF17990"/>
    </source>
</evidence>
<comment type="caution">
    <text evidence="4">The sequence shown here is derived from an EMBL/GenBank/DDBJ whole genome shotgun (WGS) entry which is preliminary data.</text>
</comment>
<dbReference type="RefSeq" id="WP_221462171.1">
    <property type="nucleotide sequence ID" value="NZ_JABZEH010000002.1"/>
</dbReference>
<feature type="domain" description="L-lysine epsilon oxidase C-terminal" evidence="3">
    <location>
        <begin position="704"/>
        <end position="863"/>
    </location>
</feature>
<organism evidence="4 5">
    <name type="scientific">Ralstonia solanacearum</name>
    <name type="common">Pseudomonas solanacearum</name>
    <dbReference type="NCBI Taxonomy" id="305"/>
    <lineage>
        <taxon>Bacteria</taxon>
        <taxon>Pseudomonadati</taxon>
        <taxon>Pseudomonadota</taxon>
        <taxon>Betaproteobacteria</taxon>
        <taxon>Burkholderiales</taxon>
        <taxon>Burkholderiaceae</taxon>
        <taxon>Ralstonia</taxon>
        <taxon>Ralstonia solanacearum species complex</taxon>
    </lineage>
</organism>
<dbReference type="InterPro" id="IPR041173">
    <property type="entry name" value="LodA_C"/>
</dbReference>
<dbReference type="Gene3D" id="2.40.180.10">
    <property type="entry name" value="Catalase core domain"/>
    <property type="match status" value="1"/>
</dbReference>
<sequence>MNKPTTSHPHAQSPVPCQCEVDPIGCLKQMFVDMVQLGRIKAGQCPAKRPVFLRLHGVAHGRLEVVPDLPEDLRIGLFGQRTLYPAWVRYSSDIPDGVPDLKSTVGIGIKLFDVAGDKMLPPQVQAPTLDILLQNMDVFFVNDAHDMCAFTRASLTGAAAANAWLKAHPETQRILDAMKKVVPSVLETDLWSVIPFRFGEQRYCKYKLEPELVPPGPVPDYDDPDYLRIDLEQRLNNGEARFRFMVQLQTDPATMPLDKAMVPWSEEASPPIHVATLILPRQDITARGQANYGETLAFNPWRTLAVHEPVGSIAEARKVVYRASAELRRDVNGEPLGEPIVPRPDTVWPAAKDTRVVRAAIYPGIGIARVGNSKAPDGFYIGPEVTHPPLTLAGETRDEAGAIKRQAARFRLYGYNAAGEVVGELTPDNAEIVWQAHLVNRKAQWFQFQVAMDIPEAATVVVPLRNPHVGEAARDALAIDPGMRSIQGKSTSGAAYHFDTGTFQGVPVPLGELRTDEHGHLLVLGGLGVSASPEGMPIYDPANPSSFNNANGWYDDISDGPVKAAVSINGQAIPVDSAWAVVAPPNYAPDVIGWRTLYDLLVDTYVECGWLPFPDAVSFTRDVLPALQRLTNLQWVNKGFAALFGRGGQFDFNDPTLIAKLAYKPAQGQSDSYAELRQVIFNCFRPASNTVDDVRLWPWLYGDAEGSSKKPTPRNNLALSDVRSALLQRWVRGDFVNDWSPDYSPPQTLAEVPLPDQPAMLDQAALHFCLADAFHPGCELTWPMRHASLYRAPFRIRERPEGVAEPDYGTTLTQSIALNPGGPLYAQGPGDLSRWMALPWQGDTAFCRSGYDHEYDPYLPSFWPARVPNQVLSDADYRIVINEALPREQRIAAFNRRANWLRALLGTPGNPTPAPQVMMLMVQHFAQLGIVEARPGVENDPDFPPVIFVESLAGDKVPPLLQAVFAAAAAPAEHVQDDTLSRAGWASAEQLEEFLRIVRP</sequence>
<dbReference type="InterPro" id="IPR041168">
    <property type="entry name" value="LodA_N"/>
</dbReference>
<feature type="domain" description="L-Lysine epsilon oxidase N-terminal" evidence="2">
    <location>
        <begin position="362"/>
        <end position="582"/>
    </location>
</feature>
<dbReference type="Pfam" id="PF18417">
    <property type="entry name" value="LodA_C"/>
    <property type="match status" value="1"/>
</dbReference>
<dbReference type="GO" id="GO:0020037">
    <property type="term" value="F:heme binding"/>
    <property type="evidence" value="ECO:0007669"/>
    <property type="project" value="InterPro"/>
</dbReference>
<dbReference type="SUPFAM" id="SSF56634">
    <property type="entry name" value="Heme-dependent catalase-like"/>
    <property type="match status" value="1"/>
</dbReference>
<dbReference type="Pfam" id="PF17990">
    <property type="entry name" value="LodA_N"/>
    <property type="match status" value="1"/>
</dbReference>
<dbReference type="AlphaFoldDB" id="A0AAE3NJ21"/>
<evidence type="ECO:0000259" key="3">
    <source>
        <dbReference type="Pfam" id="PF18417"/>
    </source>
</evidence>
<evidence type="ECO:0000313" key="5">
    <source>
        <dbReference type="Proteomes" id="UP001143674"/>
    </source>
</evidence>
<dbReference type="InterPro" id="IPR033798">
    <property type="entry name" value="LodA-like"/>
</dbReference>
<dbReference type="InterPro" id="IPR020835">
    <property type="entry name" value="Catalase_sf"/>
</dbReference>
<accession>A0AAE3NJ21</accession>